<protein>
    <submittedName>
        <fullName evidence="1">Uncharacterized protein</fullName>
    </submittedName>
</protein>
<name>A0A0A8YLF5_ARUDO</name>
<proteinExistence type="predicted"/>
<evidence type="ECO:0000313" key="1">
    <source>
        <dbReference type="EMBL" id="JAD26388.1"/>
    </source>
</evidence>
<reference evidence="1" key="1">
    <citation type="submission" date="2014-09" db="EMBL/GenBank/DDBJ databases">
        <authorList>
            <person name="Magalhaes I.L.F."/>
            <person name="Oliveira U."/>
            <person name="Santos F.R."/>
            <person name="Vidigal T.H.D.A."/>
            <person name="Brescovit A.D."/>
            <person name="Santos A.J."/>
        </authorList>
    </citation>
    <scope>NUCLEOTIDE SEQUENCE</scope>
    <source>
        <tissue evidence="1">Shoot tissue taken approximately 20 cm above the soil surface</tissue>
    </source>
</reference>
<dbReference type="EMBL" id="GBRH01271507">
    <property type="protein sequence ID" value="JAD26388.1"/>
    <property type="molecule type" value="Transcribed_RNA"/>
</dbReference>
<sequence length="16" mass="1877">MNVLLISLDFTLFITH</sequence>
<reference evidence="1" key="2">
    <citation type="journal article" date="2015" name="Data Brief">
        <title>Shoot transcriptome of the giant reed, Arundo donax.</title>
        <authorList>
            <person name="Barrero R.A."/>
            <person name="Guerrero F.D."/>
            <person name="Moolhuijzen P."/>
            <person name="Goolsby J.A."/>
            <person name="Tidwell J."/>
            <person name="Bellgard S.E."/>
            <person name="Bellgard M.I."/>
        </authorList>
    </citation>
    <scope>NUCLEOTIDE SEQUENCE</scope>
    <source>
        <tissue evidence="1">Shoot tissue taken approximately 20 cm above the soil surface</tissue>
    </source>
</reference>
<accession>A0A0A8YLF5</accession>
<dbReference type="AlphaFoldDB" id="A0A0A8YLF5"/>
<organism evidence="1">
    <name type="scientific">Arundo donax</name>
    <name type="common">Giant reed</name>
    <name type="synonym">Donax arundinaceus</name>
    <dbReference type="NCBI Taxonomy" id="35708"/>
    <lineage>
        <taxon>Eukaryota</taxon>
        <taxon>Viridiplantae</taxon>
        <taxon>Streptophyta</taxon>
        <taxon>Embryophyta</taxon>
        <taxon>Tracheophyta</taxon>
        <taxon>Spermatophyta</taxon>
        <taxon>Magnoliopsida</taxon>
        <taxon>Liliopsida</taxon>
        <taxon>Poales</taxon>
        <taxon>Poaceae</taxon>
        <taxon>PACMAD clade</taxon>
        <taxon>Arundinoideae</taxon>
        <taxon>Arundineae</taxon>
        <taxon>Arundo</taxon>
    </lineage>
</organism>